<dbReference type="InterPro" id="IPR007061">
    <property type="entry name" value="MST-like"/>
</dbReference>
<sequence>MTAALPDGRPVPPPYADERATLEGWLELGRATLELKCSGLDDEQARRASVPPSPMTLTGLVRHMAEVERSWFQRVFAGLDVPWLYGDGVGGGFDVGPEHGLEEALAAWRAQVARSRELTAGASLEDAGLLPEADAGHLGGERRVSLRWILVHMIGEYARHNGHADLVRERIDGATGV</sequence>
<protein>
    <submittedName>
        <fullName evidence="1">DinB family protein</fullName>
    </submittedName>
</protein>
<gene>
    <name evidence="1" type="ORF">ACFSJS_07235</name>
</gene>
<name>A0ABW4PFG2_9ACTN</name>
<keyword evidence="2" id="KW-1185">Reference proteome</keyword>
<proteinExistence type="predicted"/>
<organism evidence="1 2">
    <name type="scientific">Streptomyces desertarenae</name>
    <dbReference type="NCBI Taxonomy" id="2666184"/>
    <lineage>
        <taxon>Bacteria</taxon>
        <taxon>Bacillati</taxon>
        <taxon>Actinomycetota</taxon>
        <taxon>Actinomycetes</taxon>
        <taxon>Kitasatosporales</taxon>
        <taxon>Streptomycetaceae</taxon>
        <taxon>Streptomyces</taxon>
    </lineage>
</organism>
<dbReference type="Gene3D" id="1.20.120.450">
    <property type="entry name" value="dinb family like domain"/>
    <property type="match status" value="1"/>
</dbReference>
<dbReference type="EMBL" id="JBHUFU010000003">
    <property type="protein sequence ID" value="MFD1829454.1"/>
    <property type="molecule type" value="Genomic_DNA"/>
</dbReference>
<dbReference type="Proteomes" id="UP001597365">
    <property type="component" value="Unassembled WGS sequence"/>
</dbReference>
<dbReference type="Pfam" id="PF04978">
    <property type="entry name" value="MST"/>
    <property type="match status" value="1"/>
</dbReference>
<accession>A0ABW4PFG2</accession>
<reference evidence="2" key="1">
    <citation type="journal article" date="2019" name="Int. J. Syst. Evol. Microbiol.">
        <title>The Global Catalogue of Microorganisms (GCM) 10K type strain sequencing project: providing services to taxonomists for standard genome sequencing and annotation.</title>
        <authorList>
            <consortium name="The Broad Institute Genomics Platform"/>
            <consortium name="The Broad Institute Genome Sequencing Center for Infectious Disease"/>
            <person name="Wu L."/>
            <person name="Ma J."/>
        </authorList>
    </citation>
    <scope>NUCLEOTIDE SEQUENCE [LARGE SCALE GENOMIC DNA]</scope>
    <source>
        <strain evidence="2">CGMCC 4.7455</strain>
    </source>
</reference>
<dbReference type="RefSeq" id="WP_380898002.1">
    <property type="nucleotide sequence ID" value="NZ_JBHUFU010000003.1"/>
</dbReference>
<dbReference type="InterPro" id="IPR034660">
    <property type="entry name" value="DinB/YfiT-like"/>
</dbReference>
<evidence type="ECO:0000313" key="2">
    <source>
        <dbReference type="Proteomes" id="UP001597365"/>
    </source>
</evidence>
<comment type="caution">
    <text evidence="1">The sequence shown here is derived from an EMBL/GenBank/DDBJ whole genome shotgun (WGS) entry which is preliminary data.</text>
</comment>
<evidence type="ECO:0000313" key="1">
    <source>
        <dbReference type="EMBL" id="MFD1829454.1"/>
    </source>
</evidence>
<dbReference type="SUPFAM" id="SSF109854">
    <property type="entry name" value="DinB/YfiT-like putative metalloenzymes"/>
    <property type="match status" value="1"/>
</dbReference>